<dbReference type="Pfam" id="PF00017">
    <property type="entry name" value="SH2"/>
    <property type="match status" value="1"/>
</dbReference>
<dbReference type="InterPro" id="IPR000980">
    <property type="entry name" value="SH2"/>
</dbReference>
<reference evidence="11" key="1">
    <citation type="submission" date="2025-08" db="UniProtKB">
        <authorList>
            <consortium name="RefSeq"/>
        </authorList>
    </citation>
    <scope>IDENTIFICATION</scope>
</reference>
<dbReference type="RefSeq" id="XP_030046982.1">
    <property type="nucleotide sequence ID" value="XM_030191122.1"/>
</dbReference>
<proteinExistence type="predicted"/>
<feature type="region of interest" description="Disordered" evidence="7">
    <location>
        <begin position="193"/>
        <end position="232"/>
    </location>
</feature>
<dbReference type="Gene3D" id="2.30.29.30">
    <property type="entry name" value="Pleckstrin-homology domain (PH domain)/Phosphotyrosine-binding domain (PTB)"/>
    <property type="match status" value="1"/>
</dbReference>
<feature type="region of interest" description="Disordered" evidence="7">
    <location>
        <begin position="291"/>
        <end position="321"/>
    </location>
</feature>
<feature type="compositionally biased region" description="Acidic residues" evidence="7">
    <location>
        <begin position="197"/>
        <end position="212"/>
    </location>
</feature>
<dbReference type="SMART" id="SM00233">
    <property type="entry name" value="PH"/>
    <property type="match status" value="1"/>
</dbReference>
<feature type="domain" description="SH2" evidence="8">
    <location>
        <begin position="453"/>
        <end position="572"/>
    </location>
</feature>
<dbReference type="GO" id="GO:0017124">
    <property type="term" value="F:SH3 domain binding"/>
    <property type="evidence" value="ECO:0007669"/>
    <property type="project" value="UniProtKB-KW"/>
</dbReference>
<dbReference type="Pfam" id="PF00169">
    <property type="entry name" value="PH"/>
    <property type="match status" value="1"/>
</dbReference>
<dbReference type="InterPro" id="IPR035847">
    <property type="entry name" value="SH3BP2_SH2"/>
</dbReference>
<evidence type="ECO:0000259" key="9">
    <source>
        <dbReference type="PROSITE" id="PS50003"/>
    </source>
</evidence>
<dbReference type="InterPro" id="IPR036860">
    <property type="entry name" value="SH2_dom_sf"/>
</dbReference>
<evidence type="ECO:0000313" key="10">
    <source>
        <dbReference type="Proteomes" id="UP000515156"/>
    </source>
</evidence>
<dbReference type="FunCoup" id="A0A6P7WUZ4">
    <property type="interactions" value="353"/>
</dbReference>
<evidence type="ECO:0000256" key="3">
    <source>
        <dbReference type="ARBA" id="ARBA00023036"/>
    </source>
</evidence>
<evidence type="ECO:0000256" key="6">
    <source>
        <dbReference type="PROSITE-ProRule" id="PRU00191"/>
    </source>
</evidence>
<dbReference type="Gene3D" id="3.30.505.10">
    <property type="entry name" value="SH2 domain"/>
    <property type="match status" value="1"/>
</dbReference>
<dbReference type="SUPFAM" id="SSF55550">
    <property type="entry name" value="SH2 domain"/>
    <property type="match status" value="1"/>
</dbReference>
<dbReference type="SUPFAM" id="SSF50729">
    <property type="entry name" value="PH domain-like"/>
    <property type="match status" value="1"/>
</dbReference>
<dbReference type="AlphaFoldDB" id="A0A6P7WUZ4"/>
<evidence type="ECO:0000259" key="8">
    <source>
        <dbReference type="PROSITE" id="PS50001"/>
    </source>
</evidence>
<dbReference type="FunFam" id="2.30.29.30:FF:000147">
    <property type="entry name" value="SH3 domain-binding protein 2 isoform X2"/>
    <property type="match status" value="1"/>
</dbReference>
<dbReference type="GeneID" id="115461368"/>
<dbReference type="InterPro" id="IPR035848">
    <property type="entry name" value="SH3BP2"/>
</dbReference>
<gene>
    <name evidence="11" type="primary">LOC115461368</name>
</gene>
<dbReference type="SMART" id="SM00252">
    <property type="entry name" value="SH2"/>
    <property type="match status" value="1"/>
</dbReference>
<dbReference type="InterPro" id="IPR001849">
    <property type="entry name" value="PH_domain"/>
</dbReference>
<keyword evidence="10" id="KW-1185">Reference proteome</keyword>
<evidence type="ECO:0000256" key="2">
    <source>
        <dbReference type="ARBA" id="ARBA00022999"/>
    </source>
</evidence>
<comment type="function">
    <text evidence="4">Binds differentially to the SH3 domains of certain proteins of signal transduction pathways. Binds to phosphatidylinositols; linking the hemopoietic tyrosine kinase fes to the cytoplasmic membrane in a phosphorylation dependent mechanism.</text>
</comment>
<dbReference type="InterPro" id="IPR011993">
    <property type="entry name" value="PH-like_dom_sf"/>
</dbReference>
<dbReference type="PROSITE" id="PS50001">
    <property type="entry name" value="SH2"/>
    <property type="match status" value="1"/>
</dbReference>
<dbReference type="PANTHER" id="PTHR15126">
    <property type="entry name" value="SH3-BINDING"/>
    <property type="match status" value="1"/>
</dbReference>
<feature type="region of interest" description="Disordered" evidence="7">
    <location>
        <begin position="252"/>
        <end position="274"/>
    </location>
</feature>
<dbReference type="InParanoid" id="A0A6P7WUZ4"/>
<evidence type="ECO:0000256" key="7">
    <source>
        <dbReference type="SAM" id="MobiDB-lite"/>
    </source>
</evidence>
<feature type="domain" description="PH" evidence="9">
    <location>
        <begin position="53"/>
        <end position="157"/>
    </location>
</feature>
<dbReference type="CDD" id="cd13308">
    <property type="entry name" value="PH_3BP2"/>
    <property type="match status" value="1"/>
</dbReference>
<dbReference type="KEGG" id="muo:115461368"/>
<keyword evidence="1" id="KW-0597">Phosphoprotein</keyword>
<dbReference type="CDD" id="cd10359">
    <property type="entry name" value="SH2_SH3BP2"/>
    <property type="match status" value="1"/>
</dbReference>
<sequence length="578" mass="64336">MASVRRTCSFGASTYQKKTVCWTDVRTMASVEPSWPIPMRAIGAQNLLTMPGGVTISGYLHKKGGTQLQLLKWPLRFVIVHKGCVYYFKSSTSASSQGAFSLNGYNRVMRAAEETTSNNVFPFKIVHISKKHRTWYFSASSEDERKKWMLSLRKEIDYYHEKKETVTDLSDSESDADSFYGSVERPVDIKYTHNSVEAEDVQEEDDDEEGEYLEPNGTEDSCNTMVHPPSYPPPPVPVIGRNVYPGILKAHTFPSMSAGPQLPPPPPKRSLPEINPEDLEKLRGEELRFPRNAHSMPAKPLPVLPGSRSSEPPPVPPASYPRIAALNKKTHLKPPEPEVPRQILSNPICKELEQKLNPLTVSMNVGAHGPPPVPACKPKINSPKQIGTVALPAELTKPGLFKPPVLPKPSPKSAIPTKKSSPETLPAPQLQRSPPDGQSFRGFSCEKPVVPVHFHGEHDDEDEDYEKVSLPKSVFVNTSESSEVERIFKATNPKGSPLNGLYCMRNSNTKPGKVLVVWDTSSEKVRNYRIFEQDSKVYLEGDSVFSDIGNLVEHYHTHVLPGHRDLLLQHPYGYTGPT</sequence>
<keyword evidence="3" id="KW-0729">SH3-binding</keyword>
<keyword evidence="2 6" id="KW-0727">SH2 domain</keyword>
<dbReference type="GO" id="GO:0007165">
    <property type="term" value="P:signal transduction"/>
    <property type="evidence" value="ECO:0007669"/>
    <property type="project" value="InterPro"/>
</dbReference>
<feature type="region of interest" description="Disordered" evidence="7">
    <location>
        <begin position="400"/>
        <end position="441"/>
    </location>
</feature>
<dbReference type="OrthoDB" id="10254483at2759"/>
<accession>A0A6P7WUZ4</accession>
<organism evidence="10 11">
    <name type="scientific">Microcaecilia unicolor</name>
    <dbReference type="NCBI Taxonomy" id="1415580"/>
    <lineage>
        <taxon>Eukaryota</taxon>
        <taxon>Metazoa</taxon>
        <taxon>Chordata</taxon>
        <taxon>Craniata</taxon>
        <taxon>Vertebrata</taxon>
        <taxon>Euteleostomi</taxon>
        <taxon>Amphibia</taxon>
        <taxon>Gymnophiona</taxon>
        <taxon>Siphonopidae</taxon>
        <taxon>Microcaecilia</taxon>
    </lineage>
</organism>
<protein>
    <recommendedName>
        <fullName evidence="5">SH3 domain-binding protein 2</fullName>
    </recommendedName>
</protein>
<name>A0A6P7WUZ4_9AMPH</name>
<evidence type="ECO:0000256" key="5">
    <source>
        <dbReference type="ARBA" id="ARBA00070257"/>
    </source>
</evidence>
<evidence type="ECO:0000256" key="4">
    <source>
        <dbReference type="ARBA" id="ARBA00056733"/>
    </source>
</evidence>
<dbReference type="Proteomes" id="UP000515156">
    <property type="component" value="Chromosome 2"/>
</dbReference>
<dbReference type="PANTHER" id="PTHR15126:SF4">
    <property type="entry name" value="SH3 DOMAIN-BINDING PROTEIN 2"/>
    <property type="match status" value="1"/>
</dbReference>
<dbReference type="FunFam" id="3.30.505.10:FF:000043">
    <property type="entry name" value="SH3 domain binding protein 2"/>
    <property type="match status" value="1"/>
</dbReference>
<dbReference type="PROSITE" id="PS50003">
    <property type="entry name" value="PH_DOMAIN"/>
    <property type="match status" value="1"/>
</dbReference>
<evidence type="ECO:0000256" key="1">
    <source>
        <dbReference type="ARBA" id="ARBA00022553"/>
    </source>
</evidence>
<evidence type="ECO:0000313" key="11">
    <source>
        <dbReference type="RefSeq" id="XP_030046982.1"/>
    </source>
</evidence>